<dbReference type="InterPro" id="IPR040224">
    <property type="entry name" value="RDM1"/>
</dbReference>
<evidence type="ECO:0000313" key="10">
    <source>
        <dbReference type="Proteomes" id="UP000694546"/>
    </source>
</evidence>
<dbReference type="InterPro" id="IPR035979">
    <property type="entry name" value="RBD_domain_sf"/>
</dbReference>
<dbReference type="PANTHER" id="PTHR31164:SF1">
    <property type="entry name" value="RAD52 MOTIF-CONTAINING PROTEIN 1"/>
    <property type="match status" value="1"/>
</dbReference>
<dbReference type="Pfam" id="PF25517">
    <property type="entry name" value="DSRM_RDM1"/>
    <property type="match status" value="1"/>
</dbReference>
<evidence type="ECO:0000256" key="2">
    <source>
        <dbReference type="ARBA" id="ARBA00004604"/>
    </source>
</evidence>
<reference evidence="9" key="2">
    <citation type="submission" date="2025-09" db="UniProtKB">
        <authorList>
            <consortium name="Ensembl"/>
        </authorList>
    </citation>
    <scope>IDENTIFICATION</scope>
</reference>
<dbReference type="GO" id="GO:0003677">
    <property type="term" value="F:DNA binding"/>
    <property type="evidence" value="ECO:0007669"/>
    <property type="project" value="UniProtKB-KW"/>
</dbReference>
<evidence type="ECO:0000256" key="5">
    <source>
        <dbReference type="ARBA" id="ARBA00023125"/>
    </source>
</evidence>
<keyword evidence="3" id="KW-0963">Cytoplasm</keyword>
<sequence>MEVDIIEFKAPTESNKALFIWDLQAGYSHAYIYERVFSAFSSFGPLFLVKVLPNSPSVSPGFYSLVKFYCSRHALQAQRSTDGTLLFQSTPVKVRLSTRQAPFLQFDNHSRCLELANHCLGFNGWSTRIINEVSGRSPKVSGRSKTTLRYRCLLELSFPQHNVSSREVAVIEETFSLAGPFPPQIVPPGRGRGRLRERAVTYFSTRRKQHLRNPHMDRTHITTMENIDAMVFVFILLAGMLKKWNMLAAALLWLLPAWLPCRSRDFVTLSGQSVAGRLPTSPFSIGSAAWNLERGGTRKSSHFRYQIPCFRGGNAKNAS</sequence>
<dbReference type="SUPFAM" id="SSF54928">
    <property type="entry name" value="RNA-binding domain, RBD"/>
    <property type="match status" value="1"/>
</dbReference>
<evidence type="ECO:0000259" key="8">
    <source>
        <dbReference type="PROSITE" id="PS50102"/>
    </source>
</evidence>
<dbReference type="GO" id="GO:0005737">
    <property type="term" value="C:cytoplasm"/>
    <property type="evidence" value="ECO:0007669"/>
    <property type="project" value="UniProtKB-SubCell"/>
</dbReference>
<dbReference type="PROSITE" id="PS50102">
    <property type="entry name" value="RRM"/>
    <property type="match status" value="1"/>
</dbReference>
<dbReference type="GeneTree" id="ENSGT00390000018397"/>
<feature type="domain" description="RRM" evidence="8">
    <location>
        <begin position="16"/>
        <end position="99"/>
    </location>
</feature>
<evidence type="ECO:0000256" key="7">
    <source>
        <dbReference type="PROSITE-ProRule" id="PRU00176"/>
    </source>
</evidence>
<evidence type="ECO:0000256" key="6">
    <source>
        <dbReference type="ARBA" id="ARBA00023242"/>
    </source>
</evidence>
<dbReference type="InterPro" id="IPR034200">
    <property type="entry name" value="RDM1_RRM"/>
</dbReference>
<protein>
    <recommendedName>
        <fullName evidence="8">RRM domain-containing protein</fullName>
    </recommendedName>
</protein>
<dbReference type="Ensembl" id="ENSGMOT00000040439.1">
    <property type="protein sequence ID" value="ENSGMOP00000045465.1"/>
    <property type="gene ID" value="ENSGMOG00000032340.1"/>
</dbReference>
<dbReference type="Proteomes" id="UP000694546">
    <property type="component" value="Chromosome 2"/>
</dbReference>
<dbReference type="PANTHER" id="PTHR31164">
    <property type="entry name" value="RAD52 MOTIF-CONTAINING PROTEIN 1"/>
    <property type="match status" value="1"/>
</dbReference>
<dbReference type="GO" id="GO:0003723">
    <property type="term" value="F:RNA binding"/>
    <property type="evidence" value="ECO:0007669"/>
    <property type="project" value="UniProtKB-UniRule"/>
</dbReference>
<evidence type="ECO:0000256" key="1">
    <source>
        <dbReference type="ARBA" id="ARBA00004496"/>
    </source>
</evidence>
<evidence type="ECO:0000256" key="4">
    <source>
        <dbReference type="ARBA" id="ARBA00022884"/>
    </source>
</evidence>
<keyword evidence="6" id="KW-0539">Nucleus</keyword>
<comment type="subcellular location">
    <subcellularLocation>
        <location evidence="1">Cytoplasm</location>
    </subcellularLocation>
    <subcellularLocation>
        <location evidence="2">Nucleus</location>
        <location evidence="2">Nucleolus</location>
    </subcellularLocation>
</comment>
<proteinExistence type="predicted"/>
<evidence type="ECO:0000313" key="9">
    <source>
        <dbReference type="Ensembl" id="ENSGMOP00000045465.1"/>
    </source>
</evidence>
<keyword evidence="4 7" id="KW-0694">RNA-binding</keyword>
<accession>A0A8C5FLF3</accession>
<dbReference type="SUPFAM" id="SSF54768">
    <property type="entry name" value="dsRNA-binding domain-like"/>
    <property type="match status" value="1"/>
</dbReference>
<dbReference type="InterPro" id="IPR000504">
    <property type="entry name" value="RRM_dom"/>
</dbReference>
<name>A0A8C5FLF3_GADMO</name>
<evidence type="ECO:0000256" key="3">
    <source>
        <dbReference type="ARBA" id="ARBA00022490"/>
    </source>
</evidence>
<organism evidence="9 10">
    <name type="scientific">Gadus morhua</name>
    <name type="common">Atlantic cod</name>
    <dbReference type="NCBI Taxonomy" id="8049"/>
    <lineage>
        <taxon>Eukaryota</taxon>
        <taxon>Metazoa</taxon>
        <taxon>Chordata</taxon>
        <taxon>Craniata</taxon>
        <taxon>Vertebrata</taxon>
        <taxon>Euteleostomi</taxon>
        <taxon>Actinopterygii</taxon>
        <taxon>Neopterygii</taxon>
        <taxon>Teleostei</taxon>
        <taxon>Neoteleostei</taxon>
        <taxon>Acanthomorphata</taxon>
        <taxon>Zeiogadaria</taxon>
        <taxon>Gadariae</taxon>
        <taxon>Gadiformes</taxon>
        <taxon>Gadoidei</taxon>
        <taxon>Gadidae</taxon>
        <taxon>Gadus</taxon>
    </lineage>
</organism>
<keyword evidence="10" id="KW-1185">Reference proteome</keyword>
<keyword evidence="5" id="KW-0238">DNA-binding</keyword>
<dbReference type="InterPro" id="IPR057652">
    <property type="entry name" value="DSRM_RDM1"/>
</dbReference>
<dbReference type="GO" id="GO:0005730">
    <property type="term" value="C:nucleolus"/>
    <property type="evidence" value="ECO:0007669"/>
    <property type="project" value="UniProtKB-SubCell"/>
</dbReference>
<dbReference type="CDD" id="cd12364">
    <property type="entry name" value="RRM_RDM1"/>
    <property type="match status" value="1"/>
</dbReference>
<reference evidence="9" key="1">
    <citation type="submission" date="2025-08" db="UniProtKB">
        <authorList>
            <consortium name="Ensembl"/>
        </authorList>
    </citation>
    <scope>IDENTIFICATION</scope>
</reference>
<dbReference type="AlphaFoldDB" id="A0A8C5FLF3"/>